<dbReference type="Proteomes" id="UP000605427">
    <property type="component" value="Unassembled WGS sequence"/>
</dbReference>
<dbReference type="PROSITE" id="PS51186">
    <property type="entry name" value="GNAT"/>
    <property type="match status" value="1"/>
</dbReference>
<dbReference type="InterPro" id="IPR016181">
    <property type="entry name" value="Acyl_CoA_acyltransferase"/>
</dbReference>
<evidence type="ECO:0000313" key="2">
    <source>
        <dbReference type="EMBL" id="GGH82144.1"/>
    </source>
</evidence>
<evidence type="ECO:0000259" key="1">
    <source>
        <dbReference type="PROSITE" id="PS51186"/>
    </source>
</evidence>
<dbReference type="CDD" id="cd04301">
    <property type="entry name" value="NAT_SF"/>
    <property type="match status" value="1"/>
</dbReference>
<dbReference type="SUPFAM" id="SSF55729">
    <property type="entry name" value="Acyl-CoA N-acyltransferases (Nat)"/>
    <property type="match status" value="1"/>
</dbReference>
<organism evidence="2 3">
    <name type="scientific">Saccharibacillus endophyticus</name>
    <dbReference type="NCBI Taxonomy" id="2060666"/>
    <lineage>
        <taxon>Bacteria</taxon>
        <taxon>Bacillati</taxon>
        <taxon>Bacillota</taxon>
        <taxon>Bacilli</taxon>
        <taxon>Bacillales</taxon>
        <taxon>Paenibacillaceae</taxon>
        <taxon>Saccharibacillus</taxon>
    </lineage>
</organism>
<dbReference type="InterPro" id="IPR000182">
    <property type="entry name" value="GNAT_dom"/>
</dbReference>
<comment type="caution">
    <text evidence="2">The sequence shown here is derived from an EMBL/GenBank/DDBJ whole genome shotgun (WGS) entry which is preliminary data.</text>
</comment>
<dbReference type="Pfam" id="PF00583">
    <property type="entry name" value="Acetyltransf_1"/>
    <property type="match status" value="1"/>
</dbReference>
<dbReference type="EMBL" id="BMDD01000004">
    <property type="protein sequence ID" value="GGH82144.1"/>
    <property type="molecule type" value="Genomic_DNA"/>
</dbReference>
<dbReference type="PANTHER" id="PTHR39173">
    <property type="entry name" value="ACETYLTRANSFERASE"/>
    <property type="match status" value="1"/>
</dbReference>
<reference evidence="3" key="1">
    <citation type="journal article" date="2019" name="Int. J. Syst. Evol. Microbiol.">
        <title>The Global Catalogue of Microorganisms (GCM) 10K type strain sequencing project: providing services to taxonomists for standard genome sequencing and annotation.</title>
        <authorList>
            <consortium name="The Broad Institute Genomics Platform"/>
            <consortium name="The Broad Institute Genome Sequencing Center for Infectious Disease"/>
            <person name="Wu L."/>
            <person name="Ma J."/>
        </authorList>
    </citation>
    <scope>NUCLEOTIDE SEQUENCE [LARGE SCALE GENOMIC DNA]</scope>
    <source>
        <strain evidence="3">CCM 8702</strain>
    </source>
</reference>
<dbReference type="PANTHER" id="PTHR39173:SF1">
    <property type="entry name" value="ACETYLTRANSFERASE"/>
    <property type="match status" value="1"/>
</dbReference>
<keyword evidence="3" id="KW-1185">Reference proteome</keyword>
<dbReference type="RefSeq" id="WP_172245460.1">
    <property type="nucleotide sequence ID" value="NZ_BMDD01000004.1"/>
</dbReference>
<sequence>MSEHSIRLRPLQAEETPEIREMIQEIGPGENGFVNGLYTDTEQSYRAKLAENVQIAVGDDLPPGHVRQQIYWLYDGERPVGYGKLRFSLTEALREHGGHIGYVIRPSERGKGYGSRMLKALLIEAEKGGVNRVLLTCNEDNTASRSIIEGCGGKLEQSAKASCKYWIELG</sequence>
<protein>
    <submittedName>
        <fullName evidence="2">GNAT family N-acetyltransferase</fullName>
    </submittedName>
</protein>
<feature type="domain" description="N-acetyltransferase" evidence="1">
    <location>
        <begin position="6"/>
        <end position="170"/>
    </location>
</feature>
<name>A0ABQ2A0I2_9BACL</name>
<accession>A0ABQ2A0I2</accession>
<evidence type="ECO:0000313" key="3">
    <source>
        <dbReference type="Proteomes" id="UP000605427"/>
    </source>
</evidence>
<gene>
    <name evidence="2" type="ORF">GCM10007362_33010</name>
</gene>
<proteinExistence type="predicted"/>
<dbReference type="Gene3D" id="3.40.630.30">
    <property type="match status" value="1"/>
</dbReference>